<keyword evidence="5 8" id="KW-0547">Nucleotide-binding</keyword>
<evidence type="ECO:0000256" key="1">
    <source>
        <dbReference type="ARBA" id="ARBA00004496"/>
    </source>
</evidence>
<evidence type="ECO:0000313" key="10">
    <source>
        <dbReference type="EMBL" id="BEP30193.1"/>
    </source>
</evidence>
<evidence type="ECO:0000256" key="2">
    <source>
        <dbReference type="ARBA" id="ARBA00022490"/>
    </source>
</evidence>
<evidence type="ECO:0000313" key="11">
    <source>
        <dbReference type="Proteomes" id="UP001321786"/>
    </source>
</evidence>
<dbReference type="RefSeq" id="WP_338535792.1">
    <property type="nucleotide sequence ID" value="NZ_AP028654.1"/>
</dbReference>
<dbReference type="Proteomes" id="UP001321786">
    <property type="component" value="Chromosome"/>
</dbReference>
<dbReference type="KEGG" id="hprf:HLPR_25240"/>
<feature type="binding site" evidence="8">
    <location>
        <begin position="26"/>
        <end position="31"/>
    </location>
    <ligand>
        <name>ATP</name>
        <dbReference type="ChEBI" id="CHEBI:30616"/>
    </ligand>
</feature>
<dbReference type="GO" id="GO:0005737">
    <property type="term" value="C:cytoplasm"/>
    <property type="evidence" value="ECO:0007669"/>
    <property type="project" value="UniProtKB-SubCell"/>
</dbReference>
<keyword evidence="4 8" id="KW-0819">tRNA processing</keyword>
<organism evidence="10 11">
    <name type="scientific">Helicovermis profundi</name>
    <dbReference type="NCBI Taxonomy" id="3065157"/>
    <lineage>
        <taxon>Bacteria</taxon>
        <taxon>Bacillati</taxon>
        <taxon>Bacillota</taxon>
        <taxon>Clostridia</taxon>
        <taxon>Helicovermis</taxon>
    </lineage>
</organism>
<dbReference type="NCBIfam" id="TIGR02432">
    <property type="entry name" value="lysidine_TilS_N"/>
    <property type="match status" value="1"/>
</dbReference>
<accession>A0AAU9E9M7</accession>
<sequence>MLKILLDTINREKLISIGDGVLIGVSGGPDSISLLYALNELREKLDIRIVVVHLNHLFRDDAYLDANYVKKISDSLNIKSYIFEKDISLMAKENGMSFEEAGRIERYRLFNEVRKKENLDVIAIAQNKNDQAETVLMRLIRGTGLKGLTGIEYKRNDGVIRPILDVDRKLIEKYCEDNNLNPRRDYTNFEDVYFRNKVRLNLIPYIENEFNVNIIDKTVRTSSILRGDEDFLEKYTSGLVNEIFYFDLPKSTLDRDRYLNLHLAIRKRLIRLIVKKINGDINDLSFNDIESINRLIINNRQGAKFYWKNVIFETEYSELKIYIDKKNSKEDYLSKNLDLKIMEASEAAHCQLKNKNEVFLDYEKIEGQLSIRYRKNGDSFVPYGMNTHKKLSRYFIDKKVAKDLRDFVPLICDKDNIVWVYGFSINDNYKITKKTKKVIALKLV</sequence>
<dbReference type="EC" id="6.3.4.19" evidence="8"/>
<dbReference type="SUPFAM" id="SSF56037">
    <property type="entry name" value="PheT/TilS domain"/>
    <property type="match status" value="1"/>
</dbReference>
<feature type="domain" description="Lysidine-tRNA(Ile) synthetase C-terminal" evidence="9">
    <location>
        <begin position="369"/>
        <end position="441"/>
    </location>
</feature>
<dbReference type="InterPro" id="IPR012094">
    <property type="entry name" value="tRNA_Ile_lys_synt"/>
</dbReference>
<dbReference type="Gene3D" id="3.40.50.620">
    <property type="entry name" value="HUPs"/>
    <property type="match status" value="1"/>
</dbReference>
<dbReference type="SUPFAM" id="SSF82829">
    <property type="entry name" value="MesJ substrate recognition domain-like"/>
    <property type="match status" value="1"/>
</dbReference>
<dbReference type="Gene3D" id="3.50.40.10">
    <property type="entry name" value="Phenylalanyl-trna Synthetase, Chain B, domain 3"/>
    <property type="match status" value="1"/>
</dbReference>
<keyword evidence="3 8" id="KW-0436">Ligase</keyword>
<comment type="function">
    <text evidence="8">Ligates lysine onto the cytidine present at position 34 of the AUA codon-specific tRNA(Ile) that contains the anticodon CAU, in an ATP-dependent manner. Cytidine is converted to lysidine, thus changing the amino acid specificity of the tRNA from methionine to isoleucine.</text>
</comment>
<evidence type="ECO:0000256" key="3">
    <source>
        <dbReference type="ARBA" id="ARBA00022598"/>
    </source>
</evidence>
<dbReference type="InterPro" id="IPR011063">
    <property type="entry name" value="TilS/TtcA_N"/>
</dbReference>
<dbReference type="Gene3D" id="1.20.59.20">
    <property type="match status" value="1"/>
</dbReference>
<evidence type="ECO:0000256" key="4">
    <source>
        <dbReference type="ARBA" id="ARBA00022694"/>
    </source>
</evidence>
<dbReference type="SMART" id="SM00977">
    <property type="entry name" value="TilS_C"/>
    <property type="match status" value="1"/>
</dbReference>
<evidence type="ECO:0000259" key="9">
    <source>
        <dbReference type="SMART" id="SM00977"/>
    </source>
</evidence>
<evidence type="ECO:0000256" key="8">
    <source>
        <dbReference type="HAMAP-Rule" id="MF_01161"/>
    </source>
</evidence>
<dbReference type="InterPro" id="IPR020825">
    <property type="entry name" value="Phe-tRNA_synthase-like_B3/B4"/>
</dbReference>
<dbReference type="GO" id="GO:0032267">
    <property type="term" value="F:tRNA(Ile)-lysidine synthase activity"/>
    <property type="evidence" value="ECO:0007669"/>
    <property type="project" value="UniProtKB-EC"/>
</dbReference>
<keyword evidence="2 8" id="KW-0963">Cytoplasm</keyword>
<dbReference type="Pfam" id="PF01171">
    <property type="entry name" value="ATP_bind_3"/>
    <property type="match status" value="1"/>
</dbReference>
<dbReference type="InterPro" id="IPR014729">
    <property type="entry name" value="Rossmann-like_a/b/a_fold"/>
</dbReference>
<reference evidence="10 11" key="1">
    <citation type="submission" date="2023-08" db="EMBL/GenBank/DDBJ databases">
        <title>Helicovermis profunda gen. nov., sp. nov., a novel mesophilic, fermentative bacterium within the Bacillota from a deep-sea hydrothermal vent chimney.</title>
        <authorList>
            <person name="Miyazaki U."/>
            <person name="Mizutani D."/>
            <person name="Hashimoto Y."/>
            <person name="Tame A."/>
            <person name="Sawayama S."/>
            <person name="Miyazaki J."/>
            <person name="Takai K."/>
            <person name="Nakagawa S."/>
        </authorList>
    </citation>
    <scope>NUCLEOTIDE SEQUENCE [LARGE SCALE GENOMIC DNA]</scope>
    <source>
        <strain evidence="10 11">S502</strain>
    </source>
</reference>
<gene>
    <name evidence="8 10" type="primary">tilS</name>
    <name evidence="10" type="ORF">HLPR_25240</name>
</gene>
<comment type="domain">
    <text evidence="8">The N-terminal region contains the highly conserved SGGXDS motif, predicted to be a P-loop motif involved in ATP binding.</text>
</comment>
<evidence type="ECO:0000256" key="5">
    <source>
        <dbReference type="ARBA" id="ARBA00022741"/>
    </source>
</evidence>
<dbReference type="EMBL" id="AP028654">
    <property type="protein sequence ID" value="BEP30193.1"/>
    <property type="molecule type" value="Genomic_DNA"/>
</dbReference>
<dbReference type="SUPFAM" id="SSF52402">
    <property type="entry name" value="Adenine nucleotide alpha hydrolases-like"/>
    <property type="match status" value="1"/>
</dbReference>
<dbReference type="HAMAP" id="MF_01161">
    <property type="entry name" value="tRNA_Ile_lys_synt"/>
    <property type="match status" value="1"/>
</dbReference>
<dbReference type="AlphaFoldDB" id="A0AAU9E9M7"/>
<evidence type="ECO:0000256" key="6">
    <source>
        <dbReference type="ARBA" id="ARBA00022840"/>
    </source>
</evidence>
<comment type="catalytic activity">
    <reaction evidence="7 8">
        <text>cytidine(34) in tRNA(Ile2) + L-lysine + ATP = lysidine(34) in tRNA(Ile2) + AMP + diphosphate + H(+)</text>
        <dbReference type="Rhea" id="RHEA:43744"/>
        <dbReference type="Rhea" id="RHEA-COMP:10625"/>
        <dbReference type="Rhea" id="RHEA-COMP:10670"/>
        <dbReference type="ChEBI" id="CHEBI:15378"/>
        <dbReference type="ChEBI" id="CHEBI:30616"/>
        <dbReference type="ChEBI" id="CHEBI:32551"/>
        <dbReference type="ChEBI" id="CHEBI:33019"/>
        <dbReference type="ChEBI" id="CHEBI:82748"/>
        <dbReference type="ChEBI" id="CHEBI:83665"/>
        <dbReference type="ChEBI" id="CHEBI:456215"/>
        <dbReference type="EC" id="6.3.4.19"/>
    </reaction>
</comment>
<dbReference type="PANTHER" id="PTHR43033">
    <property type="entry name" value="TRNA(ILE)-LYSIDINE SYNTHASE-RELATED"/>
    <property type="match status" value="1"/>
</dbReference>
<dbReference type="InterPro" id="IPR012796">
    <property type="entry name" value="Lysidine-tRNA-synth_C"/>
</dbReference>
<evidence type="ECO:0000256" key="7">
    <source>
        <dbReference type="ARBA" id="ARBA00048539"/>
    </source>
</evidence>
<protein>
    <recommendedName>
        <fullName evidence="8">tRNA(Ile)-lysidine synthase</fullName>
        <ecNumber evidence="8">6.3.4.19</ecNumber>
    </recommendedName>
    <alternativeName>
        <fullName evidence="8">tRNA(Ile)-2-lysyl-cytidine synthase</fullName>
    </alternativeName>
    <alternativeName>
        <fullName evidence="8">tRNA(Ile)-lysidine synthetase</fullName>
    </alternativeName>
</protein>
<dbReference type="GO" id="GO:0006400">
    <property type="term" value="P:tRNA modification"/>
    <property type="evidence" value="ECO:0007669"/>
    <property type="project" value="UniProtKB-UniRule"/>
</dbReference>
<comment type="similarity">
    <text evidence="8">Belongs to the tRNA(Ile)-lysidine synthase family.</text>
</comment>
<comment type="subcellular location">
    <subcellularLocation>
        <location evidence="1 8">Cytoplasm</location>
    </subcellularLocation>
</comment>
<proteinExistence type="inferred from homology"/>
<dbReference type="CDD" id="cd01992">
    <property type="entry name" value="TilS_N"/>
    <property type="match status" value="1"/>
</dbReference>
<keyword evidence="11" id="KW-1185">Reference proteome</keyword>
<dbReference type="GO" id="GO:0005524">
    <property type="term" value="F:ATP binding"/>
    <property type="evidence" value="ECO:0007669"/>
    <property type="project" value="UniProtKB-UniRule"/>
</dbReference>
<name>A0AAU9E9M7_9FIRM</name>
<dbReference type="PANTHER" id="PTHR43033:SF1">
    <property type="entry name" value="TRNA(ILE)-LYSIDINE SYNTHASE-RELATED"/>
    <property type="match status" value="1"/>
</dbReference>
<dbReference type="Pfam" id="PF11734">
    <property type="entry name" value="TilS_C"/>
    <property type="match status" value="1"/>
</dbReference>
<dbReference type="NCBIfam" id="TIGR02433">
    <property type="entry name" value="lysidine_TilS_C"/>
    <property type="match status" value="1"/>
</dbReference>
<keyword evidence="6 8" id="KW-0067">ATP-binding</keyword>
<dbReference type="InterPro" id="IPR012795">
    <property type="entry name" value="tRNA_Ile_lys_synt_N"/>
</dbReference>